<organism evidence="2 3">
    <name type="scientific">Streptomyces endocoffeicus</name>
    <dbReference type="NCBI Taxonomy" id="2898945"/>
    <lineage>
        <taxon>Bacteria</taxon>
        <taxon>Bacillati</taxon>
        <taxon>Actinomycetota</taxon>
        <taxon>Actinomycetes</taxon>
        <taxon>Kitasatosporales</taxon>
        <taxon>Streptomycetaceae</taxon>
        <taxon>Streptomyces</taxon>
    </lineage>
</organism>
<evidence type="ECO:0000256" key="1">
    <source>
        <dbReference type="SAM" id="MobiDB-lite"/>
    </source>
</evidence>
<name>A0ABS1Q7D6_9ACTN</name>
<gene>
    <name evidence="2" type="ORF">JK364_47310</name>
</gene>
<evidence type="ECO:0000313" key="2">
    <source>
        <dbReference type="EMBL" id="MBL1119861.1"/>
    </source>
</evidence>
<evidence type="ECO:0000313" key="3">
    <source>
        <dbReference type="Proteomes" id="UP000621510"/>
    </source>
</evidence>
<protein>
    <submittedName>
        <fullName evidence="2">Uncharacterized protein</fullName>
    </submittedName>
</protein>
<keyword evidence="3" id="KW-1185">Reference proteome</keyword>
<feature type="region of interest" description="Disordered" evidence="1">
    <location>
        <begin position="160"/>
        <end position="199"/>
    </location>
</feature>
<dbReference type="Proteomes" id="UP000621510">
    <property type="component" value="Unassembled WGS sequence"/>
</dbReference>
<comment type="caution">
    <text evidence="2">The sequence shown here is derived from an EMBL/GenBank/DDBJ whole genome shotgun (WGS) entry which is preliminary data.</text>
</comment>
<dbReference type="EMBL" id="JAERRG010000038">
    <property type="protein sequence ID" value="MBL1119861.1"/>
    <property type="molecule type" value="Genomic_DNA"/>
</dbReference>
<reference evidence="2 3" key="1">
    <citation type="submission" date="2021-01" db="EMBL/GenBank/DDBJ databases">
        <title>WGS of actinomycetes isolated from Thailand.</title>
        <authorList>
            <person name="Thawai C."/>
        </authorList>
    </citation>
    <scope>NUCLEOTIDE SEQUENCE [LARGE SCALE GENOMIC DNA]</scope>
    <source>
        <strain evidence="2 3">CA3R110</strain>
    </source>
</reference>
<accession>A0ABS1Q7D6</accession>
<proteinExistence type="predicted"/>
<sequence length="199" mass="20997">MALNQDREQDQGSAMPCREMLGHHVGGVCRHQAECGQPVGGVVGWRGGGAVPDDEDAADRRYAVDGEGQQFGVDGLCRIDQGPATAAQDAVQDLADRGPAVDFLFVGEFLLLLVLLGEIACDGELDVLVAPVPDALAGTDRGRLGHARLLGQLGHRAAHDRFAPTNGGAAGRTLRSTRTRPRRPASATSTWLRGTQTGW</sequence>